<accession>A0A0C2TN19</accession>
<gene>
    <name evidence="3" type="ORF">M378DRAFT_71426</name>
</gene>
<keyword evidence="2" id="KW-0472">Membrane</keyword>
<feature type="compositionally biased region" description="Basic and acidic residues" evidence="1">
    <location>
        <begin position="227"/>
        <end position="239"/>
    </location>
</feature>
<feature type="transmembrane region" description="Helical" evidence="2">
    <location>
        <begin position="339"/>
        <end position="361"/>
    </location>
</feature>
<feature type="region of interest" description="Disordered" evidence="1">
    <location>
        <begin position="214"/>
        <end position="249"/>
    </location>
</feature>
<name>A0A0C2TN19_AMAMK</name>
<dbReference type="OrthoDB" id="9451547at2759"/>
<feature type="transmembrane region" description="Helical" evidence="2">
    <location>
        <begin position="51"/>
        <end position="73"/>
    </location>
</feature>
<dbReference type="HOGENOM" id="CLU_022883_6_1_1"/>
<dbReference type="AlphaFoldDB" id="A0A0C2TN19"/>
<feature type="transmembrane region" description="Helical" evidence="2">
    <location>
        <begin position="12"/>
        <end position="31"/>
    </location>
</feature>
<keyword evidence="4" id="KW-1185">Reference proteome</keyword>
<reference evidence="3 4" key="1">
    <citation type="submission" date="2014-04" db="EMBL/GenBank/DDBJ databases">
        <title>Evolutionary Origins and Diversification of the Mycorrhizal Mutualists.</title>
        <authorList>
            <consortium name="DOE Joint Genome Institute"/>
            <consortium name="Mycorrhizal Genomics Consortium"/>
            <person name="Kohler A."/>
            <person name="Kuo A."/>
            <person name="Nagy L.G."/>
            <person name="Floudas D."/>
            <person name="Copeland A."/>
            <person name="Barry K.W."/>
            <person name="Cichocki N."/>
            <person name="Veneault-Fourrey C."/>
            <person name="LaButti K."/>
            <person name="Lindquist E.A."/>
            <person name="Lipzen A."/>
            <person name="Lundell T."/>
            <person name="Morin E."/>
            <person name="Murat C."/>
            <person name="Riley R."/>
            <person name="Ohm R."/>
            <person name="Sun H."/>
            <person name="Tunlid A."/>
            <person name="Henrissat B."/>
            <person name="Grigoriev I.V."/>
            <person name="Hibbett D.S."/>
            <person name="Martin F."/>
        </authorList>
    </citation>
    <scope>NUCLEOTIDE SEQUENCE [LARGE SCALE GENOMIC DNA]</scope>
    <source>
        <strain evidence="3 4">Koide BX008</strain>
    </source>
</reference>
<keyword evidence="2" id="KW-1133">Transmembrane helix</keyword>
<evidence type="ECO:0000313" key="3">
    <source>
        <dbReference type="EMBL" id="KIL68564.1"/>
    </source>
</evidence>
<feature type="transmembrane region" description="Helical" evidence="2">
    <location>
        <begin position="278"/>
        <end position="301"/>
    </location>
</feature>
<protein>
    <submittedName>
        <fullName evidence="3">Uncharacterized protein</fullName>
    </submittedName>
</protein>
<proteinExistence type="predicted"/>
<dbReference type="InParanoid" id="A0A0C2TN19"/>
<sequence length="388" mass="43378">MECDNIHSCRTLPSLLSSCASVVFLCTWATLHLDVPDEPDEPFHKGLRRRFGWTIGALVAPELILFVAMCEWASSCNHLSGMIEKYPKCGWTETHALFADMGGFCLIKPDGSRKSLRKGDFFQLVMKGTIDVPNISLKEIQDKSKSDHVAKIIAVIQTLWFLLQTLNRAVQRLPVTELELSTVAYVASYLLLSWGWWNKPLDVRIPVDIQPREHKDASAQGNSATGESEHLLKKDDGPVKETGVTPDTESQSLRRHLSIRVRAGAYLADGNRSIWKSFIFFILCFVAGGLFGAIHCIAWNWSKDSVSGWRFSAAFVTVYPGVAFFLLDVINSDSGPETVFVYGISKYLVILYGTARISLFVQTFVALRSLSYEAYVTPSWTVYIPHIG</sequence>
<evidence type="ECO:0000256" key="2">
    <source>
        <dbReference type="SAM" id="Phobius"/>
    </source>
</evidence>
<keyword evidence="2" id="KW-0812">Transmembrane</keyword>
<dbReference type="PANTHER" id="PTHR35043:SF7">
    <property type="entry name" value="TRANSCRIPTION FACTOR DOMAIN-CONTAINING PROTEIN"/>
    <property type="match status" value="1"/>
</dbReference>
<dbReference type="EMBL" id="KN818228">
    <property type="protein sequence ID" value="KIL68564.1"/>
    <property type="molecule type" value="Genomic_DNA"/>
</dbReference>
<organism evidence="3 4">
    <name type="scientific">Amanita muscaria (strain Koide BX008)</name>
    <dbReference type="NCBI Taxonomy" id="946122"/>
    <lineage>
        <taxon>Eukaryota</taxon>
        <taxon>Fungi</taxon>
        <taxon>Dikarya</taxon>
        <taxon>Basidiomycota</taxon>
        <taxon>Agaricomycotina</taxon>
        <taxon>Agaricomycetes</taxon>
        <taxon>Agaricomycetidae</taxon>
        <taxon>Agaricales</taxon>
        <taxon>Pluteineae</taxon>
        <taxon>Amanitaceae</taxon>
        <taxon>Amanita</taxon>
    </lineage>
</organism>
<feature type="transmembrane region" description="Helical" evidence="2">
    <location>
        <begin position="307"/>
        <end position="327"/>
    </location>
</feature>
<dbReference type="Proteomes" id="UP000054549">
    <property type="component" value="Unassembled WGS sequence"/>
</dbReference>
<evidence type="ECO:0000313" key="4">
    <source>
        <dbReference type="Proteomes" id="UP000054549"/>
    </source>
</evidence>
<evidence type="ECO:0000256" key="1">
    <source>
        <dbReference type="SAM" id="MobiDB-lite"/>
    </source>
</evidence>
<dbReference type="PANTHER" id="PTHR35043">
    <property type="entry name" value="TRANSCRIPTION FACTOR DOMAIN-CONTAINING PROTEIN"/>
    <property type="match status" value="1"/>
</dbReference>
<dbReference type="STRING" id="946122.A0A0C2TN19"/>